<accession>A0AAV5HQD8</accession>
<gene>
    <name evidence="1" type="ORF">SLEP1_g4943</name>
</gene>
<organism evidence="1 2">
    <name type="scientific">Rubroshorea leprosula</name>
    <dbReference type="NCBI Taxonomy" id="152421"/>
    <lineage>
        <taxon>Eukaryota</taxon>
        <taxon>Viridiplantae</taxon>
        <taxon>Streptophyta</taxon>
        <taxon>Embryophyta</taxon>
        <taxon>Tracheophyta</taxon>
        <taxon>Spermatophyta</taxon>
        <taxon>Magnoliopsida</taxon>
        <taxon>eudicotyledons</taxon>
        <taxon>Gunneridae</taxon>
        <taxon>Pentapetalae</taxon>
        <taxon>rosids</taxon>
        <taxon>malvids</taxon>
        <taxon>Malvales</taxon>
        <taxon>Dipterocarpaceae</taxon>
        <taxon>Rubroshorea</taxon>
    </lineage>
</organism>
<name>A0AAV5HQD8_9ROSI</name>
<dbReference type="AlphaFoldDB" id="A0AAV5HQD8"/>
<proteinExistence type="predicted"/>
<evidence type="ECO:0000313" key="2">
    <source>
        <dbReference type="Proteomes" id="UP001054252"/>
    </source>
</evidence>
<reference evidence="1 2" key="1">
    <citation type="journal article" date="2021" name="Commun. Biol.">
        <title>The genome of Shorea leprosula (Dipterocarpaceae) highlights the ecological relevance of drought in aseasonal tropical rainforests.</title>
        <authorList>
            <person name="Ng K.K.S."/>
            <person name="Kobayashi M.J."/>
            <person name="Fawcett J.A."/>
            <person name="Hatakeyama M."/>
            <person name="Paape T."/>
            <person name="Ng C.H."/>
            <person name="Ang C.C."/>
            <person name="Tnah L.H."/>
            <person name="Lee C.T."/>
            <person name="Nishiyama T."/>
            <person name="Sese J."/>
            <person name="O'Brien M.J."/>
            <person name="Copetti D."/>
            <person name="Mohd Noor M.I."/>
            <person name="Ong R.C."/>
            <person name="Putra M."/>
            <person name="Sireger I.Z."/>
            <person name="Indrioko S."/>
            <person name="Kosugi Y."/>
            <person name="Izuno A."/>
            <person name="Isagi Y."/>
            <person name="Lee S.L."/>
            <person name="Shimizu K.K."/>
        </authorList>
    </citation>
    <scope>NUCLEOTIDE SEQUENCE [LARGE SCALE GENOMIC DNA]</scope>
    <source>
        <strain evidence="1">214</strain>
    </source>
</reference>
<keyword evidence="2" id="KW-1185">Reference proteome</keyword>
<dbReference type="Proteomes" id="UP001054252">
    <property type="component" value="Unassembled WGS sequence"/>
</dbReference>
<comment type="caution">
    <text evidence="1">The sequence shown here is derived from an EMBL/GenBank/DDBJ whole genome shotgun (WGS) entry which is preliminary data.</text>
</comment>
<sequence>MFWDAQTAKKGLAKGYEQLAIWVGDAEMGCENLQTELESDSEWELCK</sequence>
<evidence type="ECO:0000313" key="1">
    <source>
        <dbReference type="EMBL" id="GKU91013.1"/>
    </source>
</evidence>
<dbReference type="EMBL" id="BPVZ01000004">
    <property type="protein sequence ID" value="GKU91013.1"/>
    <property type="molecule type" value="Genomic_DNA"/>
</dbReference>
<protein>
    <submittedName>
        <fullName evidence="1">Uncharacterized protein</fullName>
    </submittedName>
</protein>